<dbReference type="SUPFAM" id="SSF52540">
    <property type="entry name" value="P-loop containing nucleoside triphosphate hydrolases"/>
    <property type="match status" value="1"/>
</dbReference>
<keyword evidence="4 9" id="KW-0812">Transmembrane</keyword>
<dbReference type="PROSITE" id="PS00211">
    <property type="entry name" value="ABC_TRANSPORTER_1"/>
    <property type="match status" value="1"/>
</dbReference>
<feature type="transmembrane region" description="Helical" evidence="9">
    <location>
        <begin position="387"/>
        <end position="408"/>
    </location>
</feature>
<evidence type="ECO:0000256" key="8">
    <source>
        <dbReference type="ARBA" id="ARBA00023136"/>
    </source>
</evidence>
<dbReference type="Proteomes" id="UP000449547">
    <property type="component" value="Unassembled WGS sequence"/>
</dbReference>
<dbReference type="OMA" id="FWYYTFY"/>
<evidence type="ECO:0000256" key="3">
    <source>
        <dbReference type="ARBA" id="ARBA00022448"/>
    </source>
</evidence>
<proteinExistence type="inferred from homology"/>
<feature type="transmembrane region" description="Helical" evidence="9">
    <location>
        <begin position="592"/>
        <end position="613"/>
    </location>
</feature>
<dbReference type="GO" id="GO:0016020">
    <property type="term" value="C:membrane"/>
    <property type="evidence" value="ECO:0007669"/>
    <property type="project" value="UniProtKB-SubCell"/>
</dbReference>
<evidence type="ECO:0000259" key="10">
    <source>
        <dbReference type="PROSITE" id="PS50893"/>
    </source>
</evidence>
<dbReference type="InterPro" id="IPR003439">
    <property type="entry name" value="ABC_transporter-like_ATP-bd"/>
</dbReference>
<sequence>MVTVSEFNWRDIGVTIGDAQLLTQVSGSLRTGEIIALMGPSGSGKTTLLNVLAQRGVPPKAKLSGRVYTDNFDVTSTNIKKFSSYVEQEDSLIGSLTVKETVDFSAKMSDVAHNNKESRQQRNDRVNEILSMLGLTNQANTRVGTPLQKGISGGQKRRLSVASQMITHPSVLFLDEPTSGLDSTAAHSVIQTIKNAAKQFNMMVIVSIHQPSTATFNLFDKVLFMSRGSTIYNGPVSQLVPYFDEIGCPIPDHYNPSEFILDLINTDFSDASSDVDSIACAEKVEDLKAAWRRKDQLLEKQVTEQSRTSSEESYPVGLDDTPCSRSILQCIKFHLVQTWYLIQRLWIKSRRDILAYYVRIVMYLGLAILMGTVWVRLGHDQKYIQPFINAIFYSGAFMSFMSVAYIPAYLEDYQSYKKEHLNGLYSPFAFVVSNFVIGLPFIFIISVLFSIVTYFLCNFRLSASGFFYYVMWLFLDLIAAESMTVLVSTVFPVFVVALALTAFANGLWMACGGFLMPENVLNVFYSKWLMYINYQKYVFQGMMFNQFPASNVFNCDANCHCMYTSPLQDQCKISGDAVLQAVGYYKEQKGQWAGILIAIIFVYRFLTFLVLYFRKK</sequence>
<protein>
    <recommendedName>
        <fullName evidence="10">ABC transporter domain-containing protein</fullName>
    </recommendedName>
</protein>
<dbReference type="SMART" id="SM00382">
    <property type="entry name" value="AAA"/>
    <property type="match status" value="1"/>
</dbReference>
<dbReference type="Pfam" id="PF19055">
    <property type="entry name" value="ABC2_membrane_7"/>
    <property type="match status" value="1"/>
</dbReference>
<evidence type="ECO:0000256" key="1">
    <source>
        <dbReference type="ARBA" id="ARBA00004141"/>
    </source>
</evidence>
<dbReference type="PROSITE" id="PS50893">
    <property type="entry name" value="ABC_TRANSPORTER_2"/>
    <property type="match status" value="1"/>
</dbReference>
<comment type="similarity">
    <text evidence="2">Belongs to the ABC transporter superfamily. ABCG family. Eye pigment precursor importer (TC 3.A.1.204) subfamily.</text>
</comment>
<evidence type="ECO:0000256" key="5">
    <source>
        <dbReference type="ARBA" id="ARBA00022741"/>
    </source>
</evidence>
<organism evidence="11 12">
    <name type="scientific">Diutina rugosa</name>
    <name type="common">Yeast</name>
    <name type="synonym">Candida rugosa</name>
    <dbReference type="NCBI Taxonomy" id="5481"/>
    <lineage>
        <taxon>Eukaryota</taxon>
        <taxon>Fungi</taxon>
        <taxon>Dikarya</taxon>
        <taxon>Ascomycota</taxon>
        <taxon>Saccharomycotina</taxon>
        <taxon>Pichiomycetes</taxon>
        <taxon>Debaryomycetaceae</taxon>
        <taxon>Diutina</taxon>
    </lineage>
</organism>
<dbReference type="PANTHER" id="PTHR48042">
    <property type="entry name" value="ABC TRANSPORTER G FAMILY MEMBER 11"/>
    <property type="match status" value="1"/>
</dbReference>
<feature type="transmembrane region" description="Helical" evidence="9">
    <location>
        <begin position="354"/>
        <end position="375"/>
    </location>
</feature>
<reference evidence="11 12" key="1">
    <citation type="submission" date="2019-07" db="EMBL/GenBank/DDBJ databases">
        <title>Genome assembly of two rare yeast pathogens: Diutina rugosa and Trichomonascus ciferrii.</title>
        <authorList>
            <person name="Mixao V."/>
            <person name="Saus E."/>
            <person name="Hansen A."/>
            <person name="Lass-Flor C."/>
            <person name="Gabaldon T."/>
        </authorList>
    </citation>
    <scope>NUCLEOTIDE SEQUENCE [LARGE SCALE GENOMIC DNA]</scope>
    <source>
        <strain evidence="11 12">CBS 613</strain>
    </source>
</reference>
<dbReference type="OrthoDB" id="66620at2759"/>
<feature type="transmembrane region" description="Helical" evidence="9">
    <location>
        <begin position="493"/>
        <end position="516"/>
    </location>
</feature>
<keyword evidence="7 9" id="KW-1133">Transmembrane helix</keyword>
<dbReference type="AlphaFoldDB" id="A0A642UDT8"/>
<evidence type="ECO:0000256" key="6">
    <source>
        <dbReference type="ARBA" id="ARBA00022840"/>
    </source>
</evidence>
<comment type="subcellular location">
    <subcellularLocation>
        <location evidence="1">Membrane</location>
        <topology evidence="1">Multi-pass membrane protein</topology>
    </subcellularLocation>
</comment>
<comment type="caution">
    <text evidence="11">The sequence shown here is derived from an EMBL/GenBank/DDBJ whole genome shotgun (WGS) entry which is preliminary data.</text>
</comment>
<dbReference type="InterPro" id="IPR017871">
    <property type="entry name" value="ABC_transporter-like_CS"/>
</dbReference>
<dbReference type="Gene3D" id="3.40.50.300">
    <property type="entry name" value="P-loop containing nucleotide triphosphate hydrolases"/>
    <property type="match status" value="1"/>
</dbReference>
<dbReference type="RefSeq" id="XP_034009891.1">
    <property type="nucleotide sequence ID" value="XM_034158230.1"/>
</dbReference>
<dbReference type="GO" id="GO:0005524">
    <property type="term" value="F:ATP binding"/>
    <property type="evidence" value="ECO:0007669"/>
    <property type="project" value="UniProtKB-KW"/>
</dbReference>
<accession>A0A642UDT8</accession>
<feature type="transmembrane region" description="Helical" evidence="9">
    <location>
        <begin position="466"/>
        <end position="487"/>
    </location>
</feature>
<gene>
    <name evidence="11" type="ORF">DIURU_005267</name>
</gene>
<keyword evidence="6" id="KW-0067">ATP-binding</keyword>
<feature type="domain" description="ABC transporter" evidence="10">
    <location>
        <begin position="7"/>
        <end position="252"/>
    </location>
</feature>
<keyword evidence="5" id="KW-0547">Nucleotide-binding</keyword>
<dbReference type="PANTHER" id="PTHR48042:SF11">
    <property type="entry name" value="ABC TRANSPORTER G FAMILY MEMBER 11"/>
    <property type="match status" value="1"/>
</dbReference>
<dbReference type="GO" id="GO:0016887">
    <property type="term" value="F:ATP hydrolysis activity"/>
    <property type="evidence" value="ECO:0007669"/>
    <property type="project" value="InterPro"/>
</dbReference>
<dbReference type="InterPro" id="IPR043926">
    <property type="entry name" value="ABCG_dom"/>
</dbReference>
<dbReference type="CDD" id="cd03213">
    <property type="entry name" value="ABCG_EPDR"/>
    <property type="match status" value="1"/>
</dbReference>
<keyword evidence="3" id="KW-0813">Transport</keyword>
<dbReference type="InterPro" id="IPR027417">
    <property type="entry name" value="P-loop_NTPase"/>
</dbReference>
<evidence type="ECO:0000256" key="9">
    <source>
        <dbReference type="SAM" id="Phobius"/>
    </source>
</evidence>
<evidence type="ECO:0000313" key="11">
    <source>
        <dbReference type="EMBL" id="KAA8897290.1"/>
    </source>
</evidence>
<dbReference type="GO" id="GO:0140359">
    <property type="term" value="F:ABC-type transporter activity"/>
    <property type="evidence" value="ECO:0007669"/>
    <property type="project" value="InterPro"/>
</dbReference>
<evidence type="ECO:0000313" key="12">
    <source>
        <dbReference type="Proteomes" id="UP000449547"/>
    </source>
</evidence>
<evidence type="ECO:0000256" key="4">
    <source>
        <dbReference type="ARBA" id="ARBA00022692"/>
    </source>
</evidence>
<evidence type="ECO:0000256" key="2">
    <source>
        <dbReference type="ARBA" id="ARBA00005814"/>
    </source>
</evidence>
<dbReference type="Pfam" id="PF00005">
    <property type="entry name" value="ABC_tran"/>
    <property type="match status" value="1"/>
</dbReference>
<dbReference type="GeneID" id="54783918"/>
<keyword evidence="8 9" id="KW-0472">Membrane</keyword>
<dbReference type="InterPro" id="IPR013525">
    <property type="entry name" value="ABC2_TM"/>
</dbReference>
<evidence type="ECO:0000256" key="7">
    <source>
        <dbReference type="ARBA" id="ARBA00022989"/>
    </source>
</evidence>
<name>A0A642UDT8_DIURU</name>
<dbReference type="EMBL" id="SWFT01000158">
    <property type="protein sequence ID" value="KAA8897290.1"/>
    <property type="molecule type" value="Genomic_DNA"/>
</dbReference>
<feature type="transmembrane region" description="Helical" evidence="9">
    <location>
        <begin position="428"/>
        <end position="454"/>
    </location>
</feature>
<keyword evidence="12" id="KW-1185">Reference proteome</keyword>
<dbReference type="VEuPathDB" id="FungiDB:DIURU_005267"/>
<dbReference type="Pfam" id="PF01061">
    <property type="entry name" value="ABC2_membrane"/>
    <property type="match status" value="1"/>
</dbReference>
<dbReference type="InterPro" id="IPR003593">
    <property type="entry name" value="AAA+_ATPase"/>
</dbReference>
<dbReference type="InterPro" id="IPR052215">
    <property type="entry name" value="Plant_ABCG"/>
</dbReference>